<accession>A0ABQ9XWI8</accession>
<feature type="compositionally biased region" description="Low complexity" evidence="1">
    <location>
        <begin position="158"/>
        <end position="171"/>
    </location>
</feature>
<feature type="compositionally biased region" description="Polar residues" evidence="1">
    <location>
        <begin position="181"/>
        <end position="191"/>
    </location>
</feature>
<dbReference type="EMBL" id="JARBJD010000062">
    <property type="protein sequence ID" value="KAK2955834.1"/>
    <property type="molecule type" value="Genomic_DNA"/>
</dbReference>
<comment type="caution">
    <text evidence="2">The sequence shown here is derived from an EMBL/GenBank/DDBJ whole genome shotgun (WGS) entry which is preliminary data.</text>
</comment>
<organism evidence="2 3">
    <name type="scientific">Blattamonas nauphoetae</name>
    <dbReference type="NCBI Taxonomy" id="2049346"/>
    <lineage>
        <taxon>Eukaryota</taxon>
        <taxon>Metamonada</taxon>
        <taxon>Preaxostyla</taxon>
        <taxon>Oxymonadida</taxon>
        <taxon>Blattamonas</taxon>
    </lineage>
</organism>
<dbReference type="Proteomes" id="UP001281761">
    <property type="component" value="Unassembled WGS sequence"/>
</dbReference>
<evidence type="ECO:0000256" key="1">
    <source>
        <dbReference type="SAM" id="MobiDB-lite"/>
    </source>
</evidence>
<feature type="region of interest" description="Disordered" evidence="1">
    <location>
        <begin position="122"/>
        <end position="201"/>
    </location>
</feature>
<name>A0ABQ9XWI8_9EUKA</name>
<gene>
    <name evidence="2" type="ORF">BLNAU_9185</name>
</gene>
<proteinExistence type="predicted"/>
<sequence length="327" mass="36645">MPRVDKEDISVTSRTGKHNQKLTFTKNAYYSLLASSEDAFGILNHLANYPSELFDSLHLGGVRTILTEPVNLVDEPSLAPNFRKNETVEHLLTQYQQATYVIHQCTRIISELCRVLDEYRGPAKQRDQPTPQASPLSLSSQPFSGFMDSPGSSLVDYHPGSSIPSSSLHLHPPTPPVNRFRPQTTDQTLHSPSVPAPRHPPRNIVVHPPTTPSSFPSILPPRFQSNAHFSISTPAPAVPPIYLNFQRVPETERVAQTPARSQTIVTPSIHQSYLSLDSPSHRQEGSKGFVFTPQFMFHDDPGGEVFEYQNQFFTTLQFPEEFDEHID</sequence>
<keyword evidence="3" id="KW-1185">Reference proteome</keyword>
<evidence type="ECO:0000313" key="2">
    <source>
        <dbReference type="EMBL" id="KAK2955834.1"/>
    </source>
</evidence>
<evidence type="ECO:0000313" key="3">
    <source>
        <dbReference type="Proteomes" id="UP001281761"/>
    </source>
</evidence>
<reference evidence="2 3" key="1">
    <citation type="journal article" date="2022" name="bioRxiv">
        <title>Genomics of Preaxostyla Flagellates Illuminates Evolutionary Transitions and the Path Towards Mitochondrial Loss.</title>
        <authorList>
            <person name="Novak L.V.F."/>
            <person name="Treitli S.C."/>
            <person name="Pyrih J."/>
            <person name="Halakuc P."/>
            <person name="Pipaliya S.V."/>
            <person name="Vacek V."/>
            <person name="Brzon O."/>
            <person name="Soukal P."/>
            <person name="Eme L."/>
            <person name="Dacks J.B."/>
            <person name="Karnkowska A."/>
            <person name="Elias M."/>
            <person name="Hampl V."/>
        </authorList>
    </citation>
    <scope>NUCLEOTIDE SEQUENCE [LARGE SCALE GENOMIC DNA]</scope>
    <source>
        <strain evidence="2">NAU3</strain>
        <tissue evidence="2">Gut</tissue>
    </source>
</reference>
<protein>
    <submittedName>
        <fullName evidence="2">Uncharacterized protein</fullName>
    </submittedName>
</protein>
<feature type="compositionally biased region" description="Low complexity" evidence="1">
    <location>
        <begin position="128"/>
        <end position="142"/>
    </location>
</feature>